<feature type="domain" description="PDZ" evidence="2">
    <location>
        <begin position="134"/>
        <end position="202"/>
    </location>
</feature>
<proteinExistence type="predicted"/>
<protein>
    <submittedName>
        <fullName evidence="3">PDZ domain and Lon-protease proteolytic domain containing putative secreted protein</fullName>
    </submittedName>
</protein>
<dbReference type="GO" id="GO:0006508">
    <property type="term" value="P:proteolysis"/>
    <property type="evidence" value="ECO:0007669"/>
    <property type="project" value="UniProtKB-KW"/>
</dbReference>
<dbReference type="AlphaFoldDB" id="K2PYB0"/>
<dbReference type="Pfam" id="PF05362">
    <property type="entry name" value="Lon_C"/>
    <property type="match status" value="1"/>
</dbReference>
<dbReference type="NCBIfam" id="NF041438">
    <property type="entry name" value="SepM_fam_S16"/>
    <property type="match status" value="1"/>
</dbReference>
<dbReference type="eggNOG" id="COG3480">
    <property type="taxonomic scope" value="Bacteria"/>
</dbReference>
<dbReference type="GO" id="GO:0004176">
    <property type="term" value="F:ATP-dependent peptidase activity"/>
    <property type="evidence" value="ECO:0007669"/>
    <property type="project" value="InterPro"/>
</dbReference>
<dbReference type="InterPro" id="IPR014721">
    <property type="entry name" value="Ribsml_uS5_D2-typ_fold_subgr"/>
</dbReference>
<dbReference type="RefSeq" id="WP_003134373.1">
    <property type="nucleotide sequence ID" value="NZ_AMQS01000001.1"/>
</dbReference>
<evidence type="ECO:0000259" key="1">
    <source>
        <dbReference type="Pfam" id="PF05362"/>
    </source>
</evidence>
<organism evidence="3 4">
    <name type="scientific">Lactococcus garvieae DCC43</name>
    <dbReference type="NCBI Taxonomy" id="1231377"/>
    <lineage>
        <taxon>Bacteria</taxon>
        <taxon>Bacillati</taxon>
        <taxon>Bacillota</taxon>
        <taxon>Bacilli</taxon>
        <taxon>Lactobacillales</taxon>
        <taxon>Streptococcaceae</taxon>
        <taxon>Lactococcus</taxon>
    </lineage>
</organism>
<gene>
    <name evidence="3" type="ORF">C426_0004</name>
</gene>
<evidence type="ECO:0000259" key="2">
    <source>
        <dbReference type="Pfam" id="PF13180"/>
    </source>
</evidence>
<dbReference type="Gene3D" id="2.30.42.10">
    <property type="match status" value="1"/>
</dbReference>
<dbReference type="SUPFAM" id="SSF54211">
    <property type="entry name" value="Ribosomal protein S5 domain 2-like"/>
    <property type="match status" value="1"/>
</dbReference>
<dbReference type="GO" id="GO:0004252">
    <property type="term" value="F:serine-type endopeptidase activity"/>
    <property type="evidence" value="ECO:0007669"/>
    <property type="project" value="InterPro"/>
</dbReference>
<evidence type="ECO:0000313" key="3">
    <source>
        <dbReference type="EMBL" id="EKF52431.1"/>
    </source>
</evidence>
<accession>K2PYB0</accession>
<dbReference type="EMBL" id="AMQS01000001">
    <property type="protein sequence ID" value="EKF52431.1"/>
    <property type="molecule type" value="Genomic_DNA"/>
</dbReference>
<keyword evidence="3" id="KW-0378">Hydrolase</keyword>
<dbReference type="Proteomes" id="UP000006787">
    <property type="component" value="Unassembled WGS sequence"/>
</dbReference>
<sequence length="359" mass="40124">MKKYVPKNLRALIKIICLVLLCLLLILPLPYRIEIPGEAKPLNESIVVSGHGAPVRSGGGFYLPTVKTAPVNISLLIYNLFDRYSEIHPLTSEAQAMSKKQQEETISQLQMRVSENIAVWEAFRLAKKPIDFEYGGAYVTEVARYSSFHNKLRPLDLITHLDGQRFESNEEMLDYIKKQKVGDQVTLKYQREMDGEKKEQEVEGNYIQLDNGKTGIGMSLMENTSLISNPEVKIKVGDISGPSGGLLFTLDIYSKLTGKDITKGRKVAGSASITVGGAVWPVGGIRQKVVAAERQDIDVFFVYSNGRAVGDYNYLEAKETVKWLRSDMSIIPIDNVNDAIEYLEGRNRTWIQGSDAKDV</sequence>
<comment type="caution">
    <text evidence="3">The sequence shown here is derived from an EMBL/GenBank/DDBJ whole genome shotgun (WGS) entry which is preliminary data.</text>
</comment>
<dbReference type="Pfam" id="PF13180">
    <property type="entry name" value="PDZ_2"/>
    <property type="match status" value="1"/>
</dbReference>
<feature type="domain" description="Lon proteolytic" evidence="1">
    <location>
        <begin position="240"/>
        <end position="341"/>
    </location>
</feature>
<dbReference type="SUPFAM" id="SSF50156">
    <property type="entry name" value="PDZ domain-like"/>
    <property type="match status" value="1"/>
</dbReference>
<evidence type="ECO:0000313" key="4">
    <source>
        <dbReference type="Proteomes" id="UP000006787"/>
    </source>
</evidence>
<dbReference type="InterPro" id="IPR001478">
    <property type="entry name" value="PDZ"/>
</dbReference>
<name>K2PYB0_9LACT</name>
<dbReference type="Gene3D" id="3.30.230.10">
    <property type="match status" value="1"/>
</dbReference>
<dbReference type="InterPro" id="IPR008269">
    <property type="entry name" value="Lon_proteolytic"/>
</dbReference>
<dbReference type="InterPro" id="IPR036034">
    <property type="entry name" value="PDZ_sf"/>
</dbReference>
<reference evidence="3 4" key="1">
    <citation type="journal article" date="2012" name="J. Bacteriol.">
        <title>Genome Sequence of the Bacteriocin-Producing Strain Lactococcus garvieae DCC43.</title>
        <authorList>
            <person name="Gabrielsen C."/>
            <person name="Brede D.A."/>
            <person name="Hernandez P.E."/>
            <person name="Nes I.F."/>
            <person name="Diep D.B."/>
        </authorList>
    </citation>
    <scope>NUCLEOTIDE SEQUENCE [LARGE SCALE GENOMIC DNA]</scope>
    <source>
        <strain evidence="3 4">DCC43</strain>
    </source>
</reference>
<dbReference type="InterPro" id="IPR020568">
    <property type="entry name" value="Ribosomal_Su5_D2-typ_SF"/>
</dbReference>
<dbReference type="PATRIC" id="fig|1231377.3.peg.4"/>
<keyword evidence="3" id="KW-0645">Protease</keyword>